<protein>
    <submittedName>
        <fullName evidence="2">MOSC domain-containing protein</fullName>
    </submittedName>
</protein>
<gene>
    <name evidence="2" type="ORF">ACFQ21_10770</name>
</gene>
<keyword evidence="3" id="KW-1185">Reference proteome</keyword>
<dbReference type="Pfam" id="PF03476">
    <property type="entry name" value="MOSC_N"/>
    <property type="match status" value="1"/>
</dbReference>
<dbReference type="RefSeq" id="WP_377578813.1">
    <property type="nucleotide sequence ID" value="NZ_JBHTKA010000003.1"/>
</dbReference>
<name>A0ABW3K2X6_9BACT</name>
<dbReference type="InterPro" id="IPR011037">
    <property type="entry name" value="Pyrv_Knase-like_insert_dom_sf"/>
</dbReference>
<dbReference type="PROSITE" id="PS51340">
    <property type="entry name" value="MOSC"/>
    <property type="match status" value="1"/>
</dbReference>
<feature type="domain" description="MOSC" evidence="1">
    <location>
        <begin position="120"/>
        <end position="265"/>
    </location>
</feature>
<reference evidence="3" key="1">
    <citation type="journal article" date="2019" name="Int. J. Syst. Evol. Microbiol.">
        <title>The Global Catalogue of Microorganisms (GCM) 10K type strain sequencing project: providing services to taxonomists for standard genome sequencing and annotation.</title>
        <authorList>
            <consortium name="The Broad Institute Genomics Platform"/>
            <consortium name="The Broad Institute Genome Sequencing Center for Infectious Disease"/>
            <person name="Wu L."/>
            <person name="Ma J."/>
        </authorList>
    </citation>
    <scope>NUCLEOTIDE SEQUENCE [LARGE SCALE GENOMIC DNA]</scope>
    <source>
        <strain evidence="3">CCUG 58938</strain>
    </source>
</reference>
<dbReference type="EMBL" id="JBHTKA010000003">
    <property type="protein sequence ID" value="MFD0999795.1"/>
    <property type="molecule type" value="Genomic_DNA"/>
</dbReference>
<evidence type="ECO:0000313" key="2">
    <source>
        <dbReference type="EMBL" id="MFD0999795.1"/>
    </source>
</evidence>
<evidence type="ECO:0000313" key="3">
    <source>
        <dbReference type="Proteomes" id="UP001597112"/>
    </source>
</evidence>
<dbReference type="PANTHER" id="PTHR14237:SF19">
    <property type="entry name" value="MITOCHONDRIAL AMIDOXIME REDUCING COMPONENT 1"/>
    <property type="match status" value="1"/>
</dbReference>
<evidence type="ECO:0000259" key="1">
    <source>
        <dbReference type="PROSITE" id="PS51340"/>
    </source>
</evidence>
<dbReference type="Pfam" id="PF03473">
    <property type="entry name" value="MOSC"/>
    <property type="match status" value="1"/>
</dbReference>
<dbReference type="Proteomes" id="UP001597112">
    <property type="component" value="Unassembled WGS sequence"/>
</dbReference>
<dbReference type="InterPro" id="IPR005302">
    <property type="entry name" value="MoCF_Sase_C"/>
</dbReference>
<dbReference type="PANTHER" id="PTHR14237">
    <property type="entry name" value="MOLYBDOPTERIN COFACTOR SULFURASE MOSC"/>
    <property type="match status" value="1"/>
</dbReference>
<sequence>MKELTLSEIWIYPVKSLGGIRLSSSKVMEKGLLYDRRFMLVDENGKFMTQRVYPKMALFKLSINDSTLIVQHHQDILTIPIIPPLNEPAVSVQIWENIVQAHEVNTTYSAWFTERLDIQCKLVFFPEEYERPVDPAYKVNDEHVSLADAYPFLIIGQSSLDDLNARLKEPVPMNRFRPNFVFTGGEPFEEDHWRNFQIGSNGFIAVKPCARCVLTTVNQDTAEKGAEPLKTLASYRTRNSKVYFGQNLVATHHTEVKVGDKITLG</sequence>
<dbReference type="InterPro" id="IPR005303">
    <property type="entry name" value="MOCOS_middle"/>
</dbReference>
<accession>A0ABW3K2X6</accession>
<comment type="caution">
    <text evidence="2">The sequence shown here is derived from an EMBL/GenBank/DDBJ whole genome shotgun (WGS) entry which is preliminary data.</text>
</comment>
<dbReference type="SUPFAM" id="SSF141673">
    <property type="entry name" value="MOSC N-terminal domain-like"/>
    <property type="match status" value="1"/>
</dbReference>
<proteinExistence type="predicted"/>
<organism evidence="2 3">
    <name type="scientific">Ohtaekwangia kribbensis</name>
    <dbReference type="NCBI Taxonomy" id="688913"/>
    <lineage>
        <taxon>Bacteria</taxon>
        <taxon>Pseudomonadati</taxon>
        <taxon>Bacteroidota</taxon>
        <taxon>Cytophagia</taxon>
        <taxon>Cytophagales</taxon>
        <taxon>Fulvivirgaceae</taxon>
        <taxon>Ohtaekwangia</taxon>
    </lineage>
</organism>
<dbReference type="SUPFAM" id="SSF50800">
    <property type="entry name" value="PK beta-barrel domain-like"/>
    <property type="match status" value="1"/>
</dbReference>